<feature type="domain" description="HTH araC/xylS-type" evidence="5">
    <location>
        <begin position="201"/>
        <end position="299"/>
    </location>
</feature>
<keyword evidence="3" id="KW-0010">Activator</keyword>
<sequence>MRKVTGHAGRELLGKNQPMNWLDRISPRPNILWRGPWPSRFIEPERYLYDHELVLVSRGEYLLRVGDREWDMKAGMFAIIPPATNHLSIVRKGPVYRACVHFDWLAEPAPARPICSYHPRRPVAKKVVAPPGFVPQGCMVGSFRDDGTIAALLDTLFFRWQTGDALNRLLCRGGLQEILVRLLWPSDRVKRPAASSSQLAYAVKEALDTNAVKGGGVQALLAGLGCSYAHACRVFHKSFGLTPVAYITAQRLERAKSLLGSSRLSVAEVGYESGFSDTGYFCKRFRQSTGLTPGAYRSRLETA</sequence>
<evidence type="ECO:0000256" key="1">
    <source>
        <dbReference type="ARBA" id="ARBA00023015"/>
    </source>
</evidence>
<keyword evidence="4" id="KW-0804">Transcription</keyword>
<dbReference type="InterPro" id="IPR018062">
    <property type="entry name" value="HTH_AraC-typ_CS"/>
</dbReference>
<name>A0A146GCJ1_TERSA</name>
<evidence type="ECO:0000256" key="4">
    <source>
        <dbReference type="ARBA" id="ARBA00023163"/>
    </source>
</evidence>
<dbReference type="RefSeq" id="WP_084400748.1">
    <property type="nucleotide sequence ID" value="NZ_BDCO01000003.1"/>
</dbReference>
<protein>
    <submittedName>
        <fullName evidence="6">AraC family transcriptional regulator</fullName>
    </submittedName>
</protein>
<dbReference type="InterPro" id="IPR018060">
    <property type="entry name" value="HTH_AraC"/>
</dbReference>
<evidence type="ECO:0000313" key="6">
    <source>
        <dbReference type="EMBL" id="GAT35309.1"/>
    </source>
</evidence>
<dbReference type="InterPro" id="IPR009057">
    <property type="entry name" value="Homeodomain-like_sf"/>
</dbReference>
<dbReference type="Proteomes" id="UP000076023">
    <property type="component" value="Unassembled WGS sequence"/>
</dbReference>
<evidence type="ECO:0000259" key="5">
    <source>
        <dbReference type="PROSITE" id="PS01124"/>
    </source>
</evidence>
<accession>A0A146GCJ1</accession>
<keyword evidence="1" id="KW-0805">Transcription regulation</keyword>
<dbReference type="Pfam" id="PF12833">
    <property type="entry name" value="HTH_18"/>
    <property type="match status" value="1"/>
</dbReference>
<keyword evidence="2" id="KW-0238">DNA-binding</keyword>
<dbReference type="SUPFAM" id="SSF46689">
    <property type="entry name" value="Homeodomain-like"/>
    <property type="match status" value="1"/>
</dbReference>
<dbReference type="GO" id="GO:0043565">
    <property type="term" value="F:sequence-specific DNA binding"/>
    <property type="evidence" value="ECO:0007669"/>
    <property type="project" value="InterPro"/>
</dbReference>
<dbReference type="OrthoDB" id="9816335at2"/>
<dbReference type="InterPro" id="IPR050204">
    <property type="entry name" value="AraC_XylS_family_regulators"/>
</dbReference>
<proteinExistence type="predicted"/>
<organism evidence="6 7">
    <name type="scientific">Terrimicrobium sacchariphilum</name>
    <dbReference type="NCBI Taxonomy" id="690879"/>
    <lineage>
        <taxon>Bacteria</taxon>
        <taxon>Pseudomonadati</taxon>
        <taxon>Verrucomicrobiota</taxon>
        <taxon>Terrimicrobiia</taxon>
        <taxon>Terrimicrobiales</taxon>
        <taxon>Terrimicrobiaceae</taxon>
        <taxon>Terrimicrobium</taxon>
    </lineage>
</organism>
<evidence type="ECO:0000313" key="7">
    <source>
        <dbReference type="Proteomes" id="UP000076023"/>
    </source>
</evidence>
<reference evidence="7" key="1">
    <citation type="journal article" date="2017" name="Genome Announc.">
        <title>Draft Genome Sequence of Terrimicrobium sacchariphilum NM-5T, a Facultative Anaerobic Soil Bacterium of the Class Spartobacteria.</title>
        <authorList>
            <person name="Qiu Y.L."/>
            <person name="Tourlousse D.M."/>
            <person name="Matsuura N."/>
            <person name="Ohashi A."/>
            <person name="Sekiguchi Y."/>
        </authorList>
    </citation>
    <scope>NUCLEOTIDE SEQUENCE [LARGE SCALE GENOMIC DNA]</scope>
    <source>
        <strain evidence="7">NM-5</strain>
    </source>
</reference>
<gene>
    <name evidence="6" type="ORF">TSACC_3374</name>
</gene>
<dbReference type="PANTHER" id="PTHR46796:SF6">
    <property type="entry name" value="ARAC SUBFAMILY"/>
    <property type="match status" value="1"/>
</dbReference>
<dbReference type="InterPro" id="IPR037923">
    <property type="entry name" value="HTH-like"/>
</dbReference>
<keyword evidence="7" id="KW-1185">Reference proteome</keyword>
<comment type="caution">
    <text evidence="6">The sequence shown here is derived from an EMBL/GenBank/DDBJ whole genome shotgun (WGS) entry which is preliminary data.</text>
</comment>
<dbReference type="PROSITE" id="PS01124">
    <property type="entry name" value="HTH_ARAC_FAMILY_2"/>
    <property type="match status" value="1"/>
</dbReference>
<dbReference type="PROSITE" id="PS00041">
    <property type="entry name" value="HTH_ARAC_FAMILY_1"/>
    <property type="match status" value="1"/>
</dbReference>
<dbReference type="PANTHER" id="PTHR46796">
    <property type="entry name" value="HTH-TYPE TRANSCRIPTIONAL ACTIVATOR RHAS-RELATED"/>
    <property type="match status" value="1"/>
</dbReference>
<dbReference type="InParanoid" id="A0A146GCJ1"/>
<dbReference type="SMART" id="SM00342">
    <property type="entry name" value="HTH_ARAC"/>
    <property type="match status" value="1"/>
</dbReference>
<dbReference type="EMBL" id="BDCO01000003">
    <property type="protein sequence ID" value="GAT35309.1"/>
    <property type="molecule type" value="Genomic_DNA"/>
</dbReference>
<evidence type="ECO:0000256" key="2">
    <source>
        <dbReference type="ARBA" id="ARBA00023125"/>
    </source>
</evidence>
<dbReference type="AlphaFoldDB" id="A0A146GCJ1"/>
<dbReference type="SUPFAM" id="SSF51215">
    <property type="entry name" value="Regulatory protein AraC"/>
    <property type="match status" value="1"/>
</dbReference>
<dbReference type="Gene3D" id="1.10.10.60">
    <property type="entry name" value="Homeodomain-like"/>
    <property type="match status" value="2"/>
</dbReference>
<dbReference type="GO" id="GO:0003700">
    <property type="term" value="F:DNA-binding transcription factor activity"/>
    <property type="evidence" value="ECO:0007669"/>
    <property type="project" value="InterPro"/>
</dbReference>
<evidence type="ECO:0000256" key="3">
    <source>
        <dbReference type="ARBA" id="ARBA00023159"/>
    </source>
</evidence>
<dbReference type="InterPro" id="IPR020449">
    <property type="entry name" value="Tscrpt_reg_AraC-type_HTH"/>
</dbReference>
<dbReference type="STRING" id="690879.TSACC_3374"/>
<dbReference type="PRINTS" id="PR00032">
    <property type="entry name" value="HTHARAC"/>
</dbReference>